<evidence type="ECO:0000256" key="8">
    <source>
        <dbReference type="ARBA" id="ARBA00022946"/>
    </source>
</evidence>
<feature type="binding site" evidence="13">
    <location>
        <begin position="164"/>
        <end position="166"/>
    </location>
    <ligand>
        <name>FAD</name>
        <dbReference type="ChEBI" id="CHEBI:57692"/>
    </ligand>
</feature>
<dbReference type="PROSITE" id="PS00072">
    <property type="entry name" value="ACYL_COA_DH_1"/>
    <property type="match status" value="1"/>
</dbReference>
<feature type="domain" description="Acyl-CoA dehydrogenase/oxidase C-terminal" evidence="15">
    <location>
        <begin position="237"/>
        <end position="385"/>
    </location>
</feature>
<evidence type="ECO:0000256" key="14">
    <source>
        <dbReference type="RuleBase" id="RU362125"/>
    </source>
</evidence>
<feature type="binding site" evidence="13">
    <location>
        <position position="276"/>
    </location>
    <ligand>
        <name>FAD</name>
        <dbReference type="ChEBI" id="CHEBI:57692"/>
    </ligand>
</feature>
<evidence type="ECO:0000256" key="13">
    <source>
        <dbReference type="PIRSR" id="PIRSR634183-3"/>
    </source>
</evidence>
<dbReference type="InterPro" id="IPR009075">
    <property type="entry name" value="AcylCo_DH/oxidase_C"/>
</dbReference>
<dbReference type="InterPro" id="IPR037069">
    <property type="entry name" value="AcylCoA_DH/ox_N_sf"/>
</dbReference>
<evidence type="ECO:0000256" key="11">
    <source>
        <dbReference type="PIRSR" id="PIRSR634183-1"/>
    </source>
</evidence>
<feature type="domain" description="Acyl-CoA oxidase/dehydrogenase middle" evidence="16">
    <location>
        <begin position="130"/>
        <end position="225"/>
    </location>
</feature>
<feature type="binding site" evidence="13">
    <location>
        <begin position="373"/>
        <end position="375"/>
    </location>
    <ligand>
        <name>FAD</name>
        <dbReference type="ChEBI" id="CHEBI:57692"/>
    </ligand>
</feature>
<dbReference type="InterPro" id="IPR006091">
    <property type="entry name" value="Acyl-CoA_Oxase/DH_mid-dom"/>
</dbReference>
<feature type="binding site" evidence="12">
    <location>
        <begin position="371"/>
        <end position="372"/>
    </location>
    <ligand>
        <name>substrate</name>
    </ligand>
</feature>
<dbReference type="InterPro" id="IPR006089">
    <property type="entry name" value="Acyl-CoA_DH_CS"/>
</dbReference>
<evidence type="ECO:0000256" key="2">
    <source>
        <dbReference type="ARBA" id="ARBA00004898"/>
    </source>
</evidence>
<evidence type="ECO:0000313" key="19">
    <source>
        <dbReference type="Proteomes" id="UP000476030"/>
    </source>
</evidence>
<keyword evidence="6 14" id="KW-0285">Flavoprotein</keyword>
<keyword evidence="8" id="KW-0809">Transit peptide</keyword>
<feature type="domain" description="Acyl-CoA dehydrogenase/oxidase N-terminal" evidence="17">
    <location>
        <begin position="15"/>
        <end position="126"/>
    </location>
</feature>
<comment type="pathway">
    <text evidence="2">Amino-acid degradation; L-leucine degradation; (S)-3-hydroxy-3-methylglutaryl-CoA from 3-isovaleryl-CoA: step 1/3.</text>
</comment>
<feature type="binding site" evidence="12">
    <location>
        <position position="140"/>
    </location>
    <ligand>
        <name>substrate</name>
    </ligand>
</feature>
<dbReference type="AlphaFoldDB" id="A0A6L8W7Q9"/>
<reference evidence="18 19" key="1">
    <citation type="submission" date="2019-12" db="EMBL/GenBank/DDBJ databases">
        <title>Snethiella sp. nov. sp. isolated from sea sand.</title>
        <authorList>
            <person name="Kim J."/>
            <person name="Jeong S.E."/>
            <person name="Jung H.S."/>
            <person name="Jeon C.O."/>
        </authorList>
    </citation>
    <scope>NUCLEOTIDE SEQUENCE [LARGE SCALE GENOMIC DNA]</scope>
    <source>
        <strain evidence="18 19">DP05</strain>
    </source>
</reference>
<dbReference type="SUPFAM" id="SSF56645">
    <property type="entry name" value="Acyl-CoA dehydrogenase NM domain-like"/>
    <property type="match status" value="1"/>
</dbReference>
<comment type="caution">
    <text evidence="18">The sequence shown here is derived from an EMBL/GenBank/DDBJ whole genome shotgun (WGS) entry which is preliminary data.</text>
</comment>
<dbReference type="EC" id="1.3.8.4" evidence="4"/>
<dbReference type="Pfam" id="PF00441">
    <property type="entry name" value="Acyl-CoA_dh_1"/>
    <property type="match status" value="1"/>
</dbReference>
<dbReference type="GO" id="GO:0050660">
    <property type="term" value="F:flavin adenine dinucleotide binding"/>
    <property type="evidence" value="ECO:0007669"/>
    <property type="project" value="InterPro"/>
</dbReference>
<evidence type="ECO:0000256" key="4">
    <source>
        <dbReference type="ARBA" id="ARBA00012044"/>
    </source>
</evidence>
<dbReference type="InterPro" id="IPR046373">
    <property type="entry name" value="Acyl-CoA_Oxase/DH_mid-dom_sf"/>
</dbReference>
<evidence type="ECO:0000256" key="9">
    <source>
        <dbReference type="ARBA" id="ARBA00023002"/>
    </source>
</evidence>
<feature type="binding site" evidence="12">
    <location>
        <begin position="248"/>
        <end position="251"/>
    </location>
    <ligand>
        <name>substrate</name>
    </ligand>
</feature>
<dbReference type="PIRSF" id="PIRSF016578">
    <property type="entry name" value="HsaA"/>
    <property type="match status" value="1"/>
</dbReference>
<dbReference type="GO" id="GO:0006552">
    <property type="term" value="P:L-leucine catabolic process"/>
    <property type="evidence" value="ECO:0007669"/>
    <property type="project" value="TreeGrafter"/>
</dbReference>
<evidence type="ECO:0000256" key="6">
    <source>
        <dbReference type="ARBA" id="ARBA00022630"/>
    </source>
</evidence>
<keyword evidence="9 14" id="KW-0560">Oxidoreductase</keyword>
<dbReference type="InterPro" id="IPR036250">
    <property type="entry name" value="AcylCo_DH-like_C"/>
</dbReference>
<dbReference type="Proteomes" id="UP000476030">
    <property type="component" value="Unassembled WGS sequence"/>
</dbReference>
<dbReference type="FunFam" id="1.20.140.10:FF:000003">
    <property type="entry name" value="isovaleryl-CoA dehydrogenase, mitochondrial"/>
    <property type="match status" value="1"/>
</dbReference>
<dbReference type="PROSITE" id="PS00073">
    <property type="entry name" value="ACYL_COA_DH_2"/>
    <property type="match status" value="1"/>
</dbReference>
<evidence type="ECO:0000259" key="15">
    <source>
        <dbReference type="Pfam" id="PF00441"/>
    </source>
</evidence>
<dbReference type="GO" id="GO:0008470">
    <property type="term" value="F:3-methylbutanoyl-CoA dehydrogenase activity"/>
    <property type="evidence" value="ECO:0007669"/>
    <property type="project" value="UniProtKB-EC"/>
</dbReference>
<accession>A0A6L8W7Q9</accession>
<feature type="binding site" evidence="13">
    <location>
        <position position="287"/>
    </location>
    <ligand>
        <name>FAD</name>
        <dbReference type="ChEBI" id="CHEBI:57692"/>
    </ligand>
</feature>
<evidence type="ECO:0000256" key="1">
    <source>
        <dbReference type="ARBA" id="ARBA00001974"/>
    </source>
</evidence>
<proteinExistence type="inferred from homology"/>
<dbReference type="FunFam" id="1.10.540.10:FF:000022">
    <property type="entry name" value="Isovaleryl-CoA dehydrogenase isoform 2"/>
    <property type="match status" value="1"/>
</dbReference>
<dbReference type="SUPFAM" id="SSF47203">
    <property type="entry name" value="Acyl-CoA dehydrogenase C-terminal domain-like"/>
    <property type="match status" value="1"/>
</dbReference>
<dbReference type="InterPro" id="IPR034183">
    <property type="entry name" value="IVD"/>
</dbReference>
<dbReference type="PANTHER" id="PTHR43884:SF12">
    <property type="entry name" value="ISOVALERYL-COA DEHYDROGENASE, MITOCHONDRIAL-RELATED"/>
    <property type="match status" value="1"/>
</dbReference>
<name>A0A6L8W7Q9_9PROT</name>
<evidence type="ECO:0000259" key="17">
    <source>
        <dbReference type="Pfam" id="PF02771"/>
    </source>
</evidence>
<dbReference type="Gene3D" id="1.20.140.10">
    <property type="entry name" value="Butyryl-CoA Dehydrogenase, subunit A, domain 3"/>
    <property type="match status" value="1"/>
</dbReference>
<gene>
    <name evidence="18" type="ORF">GQE98_10975</name>
</gene>
<feature type="active site" description="Proton acceptor" evidence="11">
    <location>
        <position position="250"/>
    </location>
</feature>
<sequence length="390" mass="42092">MAAIHFPGLNFGLGETADMIRDTVSGFAAEELAPRAAEIDATNEFPMDMWRKMGDLGLLGITVDEAYGGAGLGYLEHCIAVEEISRASASVGLSYGAHSNLCVNQISRNGTEAQKTRYLPKLISGEYVGALAMSEPGAGSDVVSMRLRADKKGDRYILNGNKFWITNGPDADVLVVYAKTIPDGGPRGITAFLIEKGFPGFSTAQKLDKLGMRGSNTCELVFEDCEVPEENILGPLNEGVRVLMSGLDYERVVLSAGPLGIMQACMDAVIPYIHDREQFGQPIGTFQLMQGKVADMYSTMNACKAYVYAVANACDRGETTRKDAAGVILYAAEKATWMALEAIQALGGNGYINEYPTGRLLRDAKLYEIGAGTSEVRRMLIGRELFNETT</sequence>
<dbReference type="InterPro" id="IPR009100">
    <property type="entry name" value="AcylCoA_DH/oxidase_NM_dom_sf"/>
</dbReference>
<evidence type="ECO:0000256" key="3">
    <source>
        <dbReference type="ARBA" id="ARBA00009347"/>
    </source>
</evidence>
<evidence type="ECO:0000256" key="10">
    <source>
        <dbReference type="ARBA" id="ARBA00052875"/>
    </source>
</evidence>
<comment type="catalytic activity">
    <reaction evidence="10">
        <text>3-methylbutanoyl-CoA + oxidized [electron-transfer flavoprotein] + H(+) = 3-methylbut-2-enoyl-CoA + reduced [electron-transfer flavoprotein]</text>
        <dbReference type="Rhea" id="RHEA:12276"/>
        <dbReference type="Rhea" id="RHEA-COMP:10685"/>
        <dbReference type="Rhea" id="RHEA-COMP:10686"/>
        <dbReference type="ChEBI" id="CHEBI:15378"/>
        <dbReference type="ChEBI" id="CHEBI:57344"/>
        <dbReference type="ChEBI" id="CHEBI:57345"/>
        <dbReference type="ChEBI" id="CHEBI:57692"/>
        <dbReference type="ChEBI" id="CHEBI:58307"/>
        <dbReference type="EC" id="1.3.8.4"/>
    </reaction>
</comment>
<keyword evidence="7 13" id="KW-0274">FAD</keyword>
<dbReference type="Gene3D" id="1.10.540.10">
    <property type="entry name" value="Acyl-CoA dehydrogenase/oxidase, N-terminal domain"/>
    <property type="match status" value="1"/>
</dbReference>
<evidence type="ECO:0000256" key="7">
    <source>
        <dbReference type="ARBA" id="ARBA00022827"/>
    </source>
</evidence>
<evidence type="ECO:0000256" key="5">
    <source>
        <dbReference type="ARBA" id="ARBA00018258"/>
    </source>
</evidence>
<keyword evidence="19" id="KW-1185">Reference proteome</keyword>
<feature type="binding site" evidence="13">
    <location>
        <begin position="344"/>
        <end position="348"/>
    </location>
    <ligand>
        <name>FAD</name>
        <dbReference type="ChEBI" id="CHEBI:57692"/>
    </ligand>
</feature>
<feature type="binding site" evidence="13">
    <location>
        <begin position="131"/>
        <end position="140"/>
    </location>
    <ligand>
        <name>FAD</name>
        <dbReference type="ChEBI" id="CHEBI:57692"/>
    </ligand>
</feature>
<dbReference type="FunFam" id="2.40.110.10:FF:000004">
    <property type="entry name" value="Isovaleryl-CoA dehydrogenase, mitochondrial"/>
    <property type="match status" value="1"/>
</dbReference>
<organism evidence="18 19">
    <name type="scientific">Sneathiella litorea</name>
    <dbReference type="NCBI Taxonomy" id="2606216"/>
    <lineage>
        <taxon>Bacteria</taxon>
        <taxon>Pseudomonadati</taxon>
        <taxon>Pseudomonadota</taxon>
        <taxon>Alphaproteobacteria</taxon>
        <taxon>Sneathiellales</taxon>
        <taxon>Sneathiellaceae</taxon>
        <taxon>Sneathiella</taxon>
    </lineage>
</organism>
<dbReference type="Gene3D" id="2.40.110.10">
    <property type="entry name" value="Butyryl-CoA Dehydrogenase, subunit A, domain 2"/>
    <property type="match status" value="1"/>
</dbReference>
<dbReference type="InterPro" id="IPR013786">
    <property type="entry name" value="AcylCoA_DH/ox_N"/>
</dbReference>
<evidence type="ECO:0000313" key="18">
    <source>
        <dbReference type="EMBL" id="MZR31156.1"/>
    </source>
</evidence>
<evidence type="ECO:0000259" key="16">
    <source>
        <dbReference type="Pfam" id="PF02770"/>
    </source>
</evidence>
<protein>
    <recommendedName>
        <fullName evidence="5">Isovaleryl-CoA dehydrogenase, mitochondrial</fullName>
        <ecNumber evidence="4">1.3.8.4</ecNumber>
    </recommendedName>
</protein>
<dbReference type="EMBL" id="WTUW01000002">
    <property type="protein sequence ID" value="MZR31156.1"/>
    <property type="molecule type" value="Genomic_DNA"/>
</dbReference>
<dbReference type="Pfam" id="PF02770">
    <property type="entry name" value="Acyl-CoA_dh_M"/>
    <property type="match status" value="1"/>
</dbReference>
<dbReference type="RefSeq" id="WP_161315682.1">
    <property type="nucleotide sequence ID" value="NZ_WTUW01000002.1"/>
</dbReference>
<comment type="cofactor">
    <cofactor evidence="1 13 14">
        <name>FAD</name>
        <dbReference type="ChEBI" id="CHEBI:57692"/>
    </cofactor>
</comment>
<dbReference type="PANTHER" id="PTHR43884">
    <property type="entry name" value="ACYL-COA DEHYDROGENASE"/>
    <property type="match status" value="1"/>
</dbReference>
<dbReference type="Pfam" id="PF02771">
    <property type="entry name" value="Acyl-CoA_dh_N"/>
    <property type="match status" value="1"/>
</dbReference>
<dbReference type="CDD" id="cd01156">
    <property type="entry name" value="IVD"/>
    <property type="match status" value="1"/>
</dbReference>
<comment type="similarity">
    <text evidence="3 14">Belongs to the acyl-CoA dehydrogenase family.</text>
</comment>
<evidence type="ECO:0000256" key="12">
    <source>
        <dbReference type="PIRSR" id="PIRSR634183-2"/>
    </source>
</evidence>